<dbReference type="InterPro" id="IPR020843">
    <property type="entry name" value="ER"/>
</dbReference>
<dbReference type="PANTHER" id="PTHR43482">
    <property type="entry name" value="PROTEIN AST1-RELATED"/>
    <property type="match status" value="1"/>
</dbReference>
<dbReference type="Proteomes" id="UP000466307">
    <property type="component" value="Unassembled WGS sequence"/>
</dbReference>
<dbReference type="EMBL" id="JAADZU010000046">
    <property type="protein sequence ID" value="NDK90767.1"/>
    <property type="molecule type" value="Genomic_DNA"/>
</dbReference>
<dbReference type="InterPro" id="IPR011032">
    <property type="entry name" value="GroES-like_sf"/>
</dbReference>
<dbReference type="SMART" id="SM00829">
    <property type="entry name" value="PKS_ER"/>
    <property type="match status" value="1"/>
</dbReference>
<sequence length="311" mass="31402">MSSAHHWVATGPDGLADFAFVETEVPAPGPGEVTIDVVAAGINPADLKHAARAETFPLPIGYEVSGRISAIGADTEIASGPAGIGDEVLAFRVHGGYATSLTVPASTVFAKPESLGFDEAAGLLLAGVTAADMIRAAEVARDELVVFHGASGAVGSILLQLARIRGFRVIGTTGEAGAGRVREFGGLPVEYGPGLVDRILALAGDIPIAAALDAVGTDDAVDTSLALVADRSRIVTVAAAARARTDGFIALGGRQPESQMFRDSVRTSMIRLAGNGEVVVPIAATYPLSAAPDAVSVVAGGHAGGKVVLRP</sequence>
<dbReference type="Gene3D" id="3.90.180.10">
    <property type="entry name" value="Medium-chain alcohol dehydrogenases, catalytic domain"/>
    <property type="match status" value="1"/>
</dbReference>
<keyword evidence="3" id="KW-1185">Reference proteome</keyword>
<reference evidence="2 3" key="1">
    <citation type="submission" date="2020-01" db="EMBL/GenBank/DDBJ databases">
        <title>Investigation of new actinobacteria for the biodesulphurisation of diesel fuel.</title>
        <authorList>
            <person name="Athi Narayanan S.M."/>
        </authorList>
    </citation>
    <scope>NUCLEOTIDE SEQUENCE [LARGE SCALE GENOMIC DNA]</scope>
    <source>
        <strain evidence="2 3">213E</strain>
    </source>
</reference>
<dbReference type="GO" id="GO:0016491">
    <property type="term" value="F:oxidoreductase activity"/>
    <property type="evidence" value="ECO:0007669"/>
    <property type="project" value="InterPro"/>
</dbReference>
<dbReference type="PANTHER" id="PTHR43482:SF1">
    <property type="entry name" value="PROTEIN AST1-RELATED"/>
    <property type="match status" value="1"/>
</dbReference>
<dbReference type="RefSeq" id="WP_059036580.1">
    <property type="nucleotide sequence ID" value="NZ_JAADZU010000046.1"/>
</dbReference>
<gene>
    <name evidence="2" type="ORF">GYA93_14420</name>
</gene>
<dbReference type="Pfam" id="PF13602">
    <property type="entry name" value="ADH_zinc_N_2"/>
    <property type="match status" value="1"/>
</dbReference>
<dbReference type="SUPFAM" id="SSF50129">
    <property type="entry name" value="GroES-like"/>
    <property type="match status" value="1"/>
</dbReference>
<protein>
    <submittedName>
        <fullName evidence="2">NADP-dependent oxidoreductase</fullName>
    </submittedName>
</protein>
<feature type="domain" description="Enoyl reductase (ER)" evidence="1">
    <location>
        <begin position="14"/>
        <end position="309"/>
    </location>
</feature>
<dbReference type="Pfam" id="PF08240">
    <property type="entry name" value="ADH_N"/>
    <property type="match status" value="1"/>
</dbReference>
<evidence type="ECO:0000313" key="2">
    <source>
        <dbReference type="EMBL" id="NDK90767.1"/>
    </source>
</evidence>
<dbReference type="InterPro" id="IPR013154">
    <property type="entry name" value="ADH-like_N"/>
</dbReference>
<proteinExistence type="predicted"/>
<name>A0A7K3LT99_9ACTN</name>
<dbReference type="CDD" id="cd05289">
    <property type="entry name" value="MDR_like_2"/>
    <property type="match status" value="1"/>
</dbReference>
<comment type="caution">
    <text evidence="2">The sequence shown here is derived from an EMBL/GenBank/DDBJ whole genome shotgun (WGS) entry which is preliminary data.</text>
</comment>
<evidence type="ECO:0000259" key="1">
    <source>
        <dbReference type="SMART" id="SM00829"/>
    </source>
</evidence>
<evidence type="ECO:0000313" key="3">
    <source>
        <dbReference type="Proteomes" id="UP000466307"/>
    </source>
</evidence>
<accession>A0A7K3LT99</accession>
<dbReference type="InterPro" id="IPR036291">
    <property type="entry name" value="NAD(P)-bd_dom_sf"/>
</dbReference>
<organism evidence="2 3">
    <name type="scientific">Gordonia desulfuricans</name>
    <dbReference type="NCBI Taxonomy" id="89051"/>
    <lineage>
        <taxon>Bacteria</taxon>
        <taxon>Bacillati</taxon>
        <taxon>Actinomycetota</taxon>
        <taxon>Actinomycetes</taxon>
        <taxon>Mycobacteriales</taxon>
        <taxon>Gordoniaceae</taxon>
        <taxon>Gordonia</taxon>
    </lineage>
</organism>
<dbReference type="InterPro" id="IPR052585">
    <property type="entry name" value="Lipid_raft_assoc_Zn_ADH"/>
</dbReference>
<dbReference type="Gene3D" id="3.40.50.720">
    <property type="entry name" value="NAD(P)-binding Rossmann-like Domain"/>
    <property type="match status" value="1"/>
</dbReference>
<dbReference type="SUPFAM" id="SSF51735">
    <property type="entry name" value="NAD(P)-binding Rossmann-fold domains"/>
    <property type="match status" value="1"/>
</dbReference>
<dbReference type="AlphaFoldDB" id="A0A7K3LT99"/>